<dbReference type="Gene3D" id="3.20.20.70">
    <property type="entry name" value="Aldolase class I"/>
    <property type="match status" value="1"/>
</dbReference>
<feature type="binding site" evidence="14">
    <location>
        <position position="170"/>
    </location>
    <ligand>
        <name>FMN</name>
        <dbReference type="ChEBI" id="CHEBI:58210"/>
    </ligand>
</feature>
<comment type="catalytic activity">
    <reaction evidence="10">
        <text>a 5,6-dihydrouridine in tRNA + NADP(+) = a uridine in tRNA + NADPH + H(+)</text>
        <dbReference type="Rhea" id="RHEA:23624"/>
        <dbReference type="Rhea" id="RHEA-COMP:13339"/>
        <dbReference type="Rhea" id="RHEA-COMP:13887"/>
        <dbReference type="ChEBI" id="CHEBI:15378"/>
        <dbReference type="ChEBI" id="CHEBI:57783"/>
        <dbReference type="ChEBI" id="CHEBI:58349"/>
        <dbReference type="ChEBI" id="CHEBI:65315"/>
        <dbReference type="ChEBI" id="CHEBI:74443"/>
    </reaction>
</comment>
<feature type="binding site" evidence="14">
    <location>
        <begin position="225"/>
        <end position="226"/>
    </location>
    <ligand>
        <name>FMN</name>
        <dbReference type="ChEBI" id="CHEBI:58210"/>
    </ligand>
</feature>
<keyword evidence="3" id="KW-0820">tRNA-binding</keyword>
<dbReference type="SUPFAM" id="SSF51395">
    <property type="entry name" value="FMN-linked oxidoreductases"/>
    <property type="match status" value="1"/>
</dbReference>
<evidence type="ECO:0000256" key="2">
    <source>
        <dbReference type="ARBA" id="ARBA00002790"/>
    </source>
</evidence>
<dbReference type="InterPro" id="IPR001269">
    <property type="entry name" value="DUS_fam"/>
</dbReference>
<evidence type="ECO:0000256" key="4">
    <source>
        <dbReference type="ARBA" id="ARBA00022630"/>
    </source>
</evidence>
<evidence type="ECO:0000313" key="16">
    <source>
        <dbReference type="EMBL" id="RZO77067.1"/>
    </source>
</evidence>
<dbReference type="NCBIfam" id="TIGR00737">
    <property type="entry name" value="nifR3_yhdG"/>
    <property type="match status" value="1"/>
</dbReference>
<evidence type="ECO:0000256" key="3">
    <source>
        <dbReference type="ARBA" id="ARBA00022555"/>
    </source>
</evidence>
<keyword evidence="14" id="KW-0547">Nucleotide-binding</keyword>
<comment type="function">
    <text evidence="2 12">Catalyzes the synthesis of 5,6-dihydrouridine (D), a modified base found in the D-loop of most tRNAs, via the reduction of the C5-C6 double bond in target uridines.</text>
</comment>
<evidence type="ECO:0000256" key="5">
    <source>
        <dbReference type="ARBA" id="ARBA00022643"/>
    </source>
</evidence>
<keyword evidence="7" id="KW-0521">NADP</keyword>
<feature type="binding site" evidence="14">
    <location>
        <position position="71"/>
    </location>
    <ligand>
        <name>FMN</name>
        <dbReference type="ChEBI" id="CHEBI:58210"/>
    </ligand>
</feature>
<feature type="binding site" evidence="14">
    <location>
        <begin position="17"/>
        <end position="19"/>
    </location>
    <ligand>
        <name>FMN</name>
        <dbReference type="ChEBI" id="CHEBI:58210"/>
    </ligand>
</feature>
<dbReference type="EMBL" id="SHAG01000005">
    <property type="protein sequence ID" value="RZO77067.1"/>
    <property type="molecule type" value="Genomic_DNA"/>
</dbReference>
<dbReference type="GO" id="GO:0017150">
    <property type="term" value="F:tRNA dihydrouridine synthase activity"/>
    <property type="evidence" value="ECO:0007669"/>
    <property type="project" value="InterPro"/>
</dbReference>
<feature type="domain" description="DUS-like FMN-binding" evidence="15">
    <location>
        <begin position="15"/>
        <end position="313"/>
    </location>
</feature>
<dbReference type="InterPro" id="IPR013785">
    <property type="entry name" value="Aldolase_TIM"/>
</dbReference>
<reference evidence="16 17" key="1">
    <citation type="submission" date="2019-02" db="EMBL/GenBank/DDBJ databases">
        <title>Prokaryotic population dynamics and viral predation in marine succession experiment using metagenomics: the confinement effect.</title>
        <authorList>
            <person name="Haro-Moreno J.M."/>
            <person name="Rodriguez-Valera F."/>
            <person name="Lopez-Perez M."/>
        </authorList>
    </citation>
    <scope>NUCLEOTIDE SEQUENCE [LARGE SCALE GENOMIC DNA]</scope>
    <source>
        <strain evidence="16">MED-G157</strain>
    </source>
</reference>
<dbReference type="GO" id="GO:0000049">
    <property type="term" value="F:tRNA binding"/>
    <property type="evidence" value="ECO:0007669"/>
    <property type="project" value="UniProtKB-KW"/>
</dbReference>
<evidence type="ECO:0000256" key="10">
    <source>
        <dbReference type="ARBA" id="ARBA00048205"/>
    </source>
</evidence>
<dbReference type="PROSITE" id="PS01136">
    <property type="entry name" value="UPF0034"/>
    <property type="match status" value="1"/>
</dbReference>
<gene>
    <name evidence="16" type="primary">dusB</name>
    <name evidence="16" type="ORF">EVA68_02320</name>
</gene>
<keyword evidence="9 12" id="KW-0560">Oxidoreductase</keyword>
<dbReference type="CDD" id="cd02801">
    <property type="entry name" value="DUS_like_FMN"/>
    <property type="match status" value="1"/>
</dbReference>
<dbReference type="PANTHER" id="PTHR45846">
    <property type="entry name" value="TRNA-DIHYDROURIDINE(47) SYNTHASE [NAD(P)(+)]-LIKE"/>
    <property type="match status" value="1"/>
</dbReference>
<keyword evidence="6 12" id="KW-0819">tRNA processing</keyword>
<feature type="binding site" evidence="14">
    <location>
        <position position="140"/>
    </location>
    <ligand>
        <name>FMN</name>
        <dbReference type="ChEBI" id="CHEBI:58210"/>
    </ligand>
</feature>
<dbReference type="InterPro" id="IPR018517">
    <property type="entry name" value="tRNA_hU_synthase_CS"/>
</dbReference>
<dbReference type="InterPro" id="IPR035587">
    <property type="entry name" value="DUS-like_FMN-bd"/>
</dbReference>
<evidence type="ECO:0000256" key="7">
    <source>
        <dbReference type="ARBA" id="ARBA00022857"/>
    </source>
</evidence>
<comment type="catalytic activity">
    <reaction evidence="11">
        <text>a 5,6-dihydrouridine in tRNA + NAD(+) = a uridine in tRNA + NADH + H(+)</text>
        <dbReference type="Rhea" id="RHEA:54452"/>
        <dbReference type="Rhea" id="RHEA-COMP:13339"/>
        <dbReference type="Rhea" id="RHEA-COMP:13887"/>
        <dbReference type="ChEBI" id="CHEBI:15378"/>
        <dbReference type="ChEBI" id="CHEBI:57540"/>
        <dbReference type="ChEBI" id="CHEBI:57945"/>
        <dbReference type="ChEBI" id="CHEBI:65315"/>
        <dbReference type="ChEBI" id="CHEBI:74443"/>
    </reaction>
</comment>
<proteinExistence type="inferred from homology"/>
<keyword evidence="5 12" id="KW-0288">FMN</keyword>
<keyword evidence="4 12" id="KW-0285">Flavoprotein</keyword>
<evidence type="ECO:0000256" key="6">
    <source>
        <dbReference type="ARBA" id="ARBA00022694"/>
    </source>
</evidence>
<dbReference type="Pfam" id="PF01207">
    <property type="entry name" value="Dus"/>
    <property type="match status" value="1"/>
</dbReference>
<comment type="cofactor">
    <cofactor evidence="1 12 14">
        <name>FMN</name>
        <dbReference type="ChEBI" id="CHEBI:58210"/>
    </cofactor>
</comment>
<evidence type="ECO:0000256" key="13">
    <source>
        <dbReference type="PIRSR" id="PIRSR006621-1"/>
    </source>
</evidence>
<keyword evidence="8" id="KW-0694">RNA-binding</keyword>
<evidence type="ECO:0000259" key="15">
    <source>
        <dbReference type="Pfam" id="PF01207"/>
    </source>
</evidence>
<dbReference type="GO" id="GO:0050660">
    <property type="term" value="F:flavin adenine dinucleotide binding"/>
    <property type="evidence" value="ECO:0007669"/>
    <property type="project" value="InterPro"/>
</dbReference>
<dbReference type="PANTHER" id="PTHR45846:SF1">
    <property type="entry name" value="TRNA-DIHYDROURIDINE(47) SYNTHASE [NAD(P)(+)]-LIKE"/>
    <property type="match status" value="1"/>
</dbReference>
<organism evidence="16 17">
    <name type="scientific">OM182 bacterium</name>
    <dbReference type="NCBI Taxonomy" id="2510334"/>
    <lineage>
        <taxon>Bacteria</taxon>
        <taxon>Pseudomonadati</taxon>
        <taxon>Pseudomonadota</taxon>
        <taxon>Gammaproteobacteria</taxon>
        <taxon>OMG group</taxon>
        <taxon>OM182 clade</taxon>
    </lineage>
</organism>
<comment type="caution">
    <text evidence="16">The sequence shown here is derived from an EMBL/GenBank/DDBJ whole genome shotgun (WGS) entry which is preliminary data.</text>
</comment>
<feature type="active site" description="Proton donor" evidence="13">
    <location>
        <position position="101"/>
    </location>
</feature>
<evidence type="ECO:0000256" key="8">
    <source>
        <dbReference type="ARBA" id="ARBA00022884"/>
    </source>
</evidence>
<evidence type="ECO:0000313" key="17">
    <source>
        <dbReference type="Proteomes" id="UP000316199"/>
    </source>
</evidence>
<dbReference type="InterPro" id="IPR024036">
    <property type="entry name" value="tRNA-dHydroUridine_Synthase_C"/>
</dbReference>
<evidence type="ECO:0000256" key="14">
    <source>
        <dbReference type="PIRSR" id="PIRSR006621-2"/>
    </source>
</evidence>
<dbReference type="InterPro" id="IPR004652">
    <property type="entry name" value="DusB-like"/>
</dbReference>
<dbReference type="PIRSF" id="PIRSF006621">
    <property type="entry name" value="Dus"/>
    <property type="match status" value="1"/>
</dbReference>
<evidence type="ECO:0000256" key="12">
    <source>
        <dbReference type="PIRNR" id="PIRNR006621"/>
    </source>
</evidence>
<dbReference type="EC" id="1.3.1.-" evidence="12"/>
<evidence type="ECO:0000256" key="11">
    <source>
        <dbReference type="ARBA" id="ARBA00048802"/>
    </source>
</evidence>
<dbReference type="Gene3D" id="1.10.1200.80">
    <property type="entry name" value="Putative flavin oxidoreducatase, domain 2"/>
    <property type="match status" value="1"/>
</dbReference>
<name>A0A520S3K8_9GAMM</name>
<accession>A0A520S3K8</accession>
<evidence type="ECO:0000256" key="9">
    <source>
        <dbReference type="ARBA" id="ARBA00023002"/>
    </source>
</evidence>
<comment type="similarity">
    <text evidence="12">Belongs to the dus family.</text>
</comment>
<dbReference type="AlphaFoldDB" id="A0A520S3K8"/>
<protein>
    <recommendedName>
        <fullName evidence="12">tRNA-dihydrouridine synthase</fullName>
        <ecNumber evidence="12">1.3.1.-</ecNumber>
    </recommendedName>
</protein>
<dbReference type="Proteomes" id="UP000316199">
    <property type="component" value="Unassembled WGS sequence"/>
</dbReference>
<evidence type="ECO:0000256" key="1">
    <source>
        <dbReference type="ARBA" id="ARBA00001917"/>
    </source>
</evidence>
<sequence>MLKIGPYSHPSRVIVAPMAGVTDQPFRNLCRKFGAYWLVSEMVTSDTNLWSTKKSKYRLQFHNEEEPRWIQIAGSEPAKMAEAAHRNVERGAQIIDINLGCPAKKVCNRLAGSALLRDEPLVGRILHAVVKAVDVPVTMKMRIGWSRDQINAIKVARIAEDAGIQLITVHGRTREDRFSGSVDYDMIGWVKNAVDIPVIGNGDINSADFACLLLNRYDLDGVMMGRSVQGQPWLPAQVDALLNGTSHQTPSKKEIVQVLEDHVIALSDFYGEYTGVRVARKHVSWYLSRLNVDQQRRDFNQLESLQSQVNFIKNLNLAA</sequence>